<accession>A0A1M7ZC24</accession>
<sequence length="229" mass="26884">MKKFILFVILLSTSFSINAQENPELGAWYMYFGNFRFRESPWAIHGEIQYRNHNIIGDLEQLLLRTGLQYNLKDGKASFLIGYGNITSDIPGEISDPYSENRLYQEAILRQSVGRVGIMHRYRYEQRWTESIEFRTRFRYAIFINVPLNSKSLAEKGSWYVQLYDELFINGETLEGKVSYFDRNRLYLGLGIRLSPNLAIQIGFMDQKFNKGSKAQLQFSAIHQLYNRK</sequence>
<feature type="signal peptide" evidence="1">
    <location>
        <begin position="1"/>
        <end position="19"/>
    </location>
</feature>
<dbReference type="EMBL" id="FRXN01000003">
    <property type="protein sequence ID" value="SHO62455.1"/>
    <property type="molecule type" value="Genomic_DNA"/>
</dbReference>
<evidence type="ECO:0000256" key="1">
    <source>
        <dbReference type="SAM" id="SignalP"/>
    </source>
</evidence>
<gene>
    <name evidence="2" type="ORF">SAMN04488108_2089</name>
</gene>
<dbReference type="RefSeq" id="WP_073571756.1">
    <property type="nucleotide sequence ID" value="NZ_FRXN01000003.1"/>
</dbReference>
<reference evidence="3" key="1">
    <citation type="submission" date="2016-12" db="EMBL/GenBank/DDBJ databases">
        <authorList>
            <person name="Varghese N."/>
            <person name="Submissions S."/>
        </authorList>
    </citation>
    <scope>NUCLEOTIDE SEQUENCE [LARGE SCALE GENOMIC DNA]</scope>
    <source>
        <strain evidence="3">DSM 25035</strain>
    </source>
</reference>
<evidence type="ECO:0008006" key="4">
    <source>
        <dbReference type="Google" id="ProtNLM"/>
    </source>
</evidence>
<protein>
    <recommendedName>
        <fullName evidence="4">DUF2490 domain-containing protein</fullName>
    </recommendedName>
</protein>
<name>A0A1M7ZC24_9BACT</name>
<evidence type="ECO:0000313" key="3">
    <source>
        <dbReference type="Proteomes" id="UP000184609"/>
    </source>
</evidence>
<keyword evidence="3" id="KW-1185">Reference proteome</keyword>
<keyword evidence="1" id="KW-0732">Signal</keyword>
<evidence type="ECO:0000313" key="2">
    <source>
        <dbReference type="EMBL" id="SHO62455.1"/>
    </source>
</evidence>
<dbReference type="Pfam" id="PF10677">
    <property type="entry name" value="DUF2490"/>
    <property type="match status" value="1"/>
</dbReference>
<dbReference type="Proteomes" id="UP000184609">
    <property type="component" value="Unassembled WGS sequence"/>
</dbReference>
<organism evidence="2 3">
    <name type="scientific">Algoriphagus zhangzhouensis</name>
    <dbReference type="NCBI Taxonomy" id="1073327"/>
    <lineage>
        <taxon>Bacteria</taxon>
        <taxon>Pseudomonadati</taxon>
        <taxon>Bacteroidota</taxon>
        <taxon>Cytophagia</taxon>
        <taxon>Cytophagales</taxon>
        <taxon>Cyclobacteriaceae</taxon>
        <taxon>Algoriphagus</taxon>
    </lineage>
</organism>
<dbReference type="OrthoDB" id="1118734at2"/>
<dbReference type="InterPro" id="IPR019619">
    <property type="entry name" value="DUF2490"/>
</dbReference>
<feature type="chain" id="PRO_5012432747" description="DUF2490 domain-containing protein" evidence="1">
    <location>
        <begin position="20"/>
        <end position="229"/>
    </location>
</feature>
<dbReference type="AlphaFoldDB" id="A0A1M7ZC24"/>
<proteinExistence type="predicted"/>
<dbReference type="STRING" id="1073327.SAMN04488108_2089"/>